<dbReference type="Proteomes" id="UP000732380">
    <property type="component" value="Unassembled WGS sequence"/>
</dbReference>
<proteinExistence type="predicted"/>
<organism evidence="2 3">
    <name type="scientific">Claviceps humidiphila</name>
    <dbReference type="NCBI Taxonomy" id="1294629"/>
    <lineage>
        <taxon>Eukaryota</taxon>
        <taxon>Fungi</taxon>
        <taxon>Dikarya</taxon>
        <taxon>Ascomycota</taxon>
        <taxon>Pezizomycotina</taxon>
        <taxon>Sordariomycetes</taxon>
        <taxon>Hypocreomycetidae</taxon>
        <taxon>Hypocreales</taxon>
        <taxon>Clavicipitaceae</taxon>
        <taxon>Claviceps</taxon>
    </lineage>
</organism>
<evidence type="ECO:0000256" key="1">
    <source>
        <dbReference type="SAM" id="MobiDB-lite"/>
    </source>
</evidence>
<evidence type="ECO:0000313" key="3">
    <source>
        <dbReference type="Proteomes" id="UP000732380"/>
    </source>
</evidence>
<comment type="caution">
    <text evidence="2">The sequence shown here is derived from an EMBL/GenBank/DDBJ whole genome shotgun (WGS) entry which is preliminary data.</text>
</comment>
<keyword evidence="3" id="KW-1185">Reference proteome</keyword>
<reference evidence="2 3" key="1">
    <citation type="journal article" date="2020" name="bioRxiv">
        <title>Whole genome comparisons of ergot fungi reveals the divergence and evolution of species within the genus Claviceps are the result of varying mechanisms driving genome evolution and host range expansion.</title>
        <authorList>
            <person name="Wyka S.A."/>
            <person name="Mondo S.J."/>
            <person name="Liu M."/>
            <person name="Dettman J."/>
            <person name="Nalam V."/>
            <person name="Broders K.D."/>
        </authorList>
    </citation>
    <scope>NUCLEOTIDE SEQUENCE [LARGE SCALE GENOMIC DNA]</scope>
    <source>
        <strain evidence="2 3">LM576</strain>
    </source>
</reference>
<sequence length="333" mass="36673">MVCILRPALAPLDRARIQSLMSWKNSQNNILETNTKRKADLLDYDDTENVDPSLFAKRSKGVSSFMLKPSAYVLTTAAATPTTEAGASRNPFHSGTAPRRIMKLKSRSNRLSTTITMPSPLPAPAGRSPTLSKRSSLPPTRIRSSEADSCTRDEPRASDFLGSALNGTIRTFGSRPRSNAVSKESSSSTQSPLIGLNSVEGWFFDIHEDTPDEEMTNMLQHRTCTLDISSDEEIEQRESREKAEGRDKENVPPYDDRSQSPPRRSDRASRGAGGDKAEKERIVLGEMNAAELLASERMYFEEMSSKAETCVTNDSEAGAASVESTVRQEHPIE</sequence>
<feature type="compositionally biased region" description="Basic and acidic residues" evidence="1">
    <location>
        <begin position="236"/>
        <end position="283"/>
    </location>
</feature>
<dbReference type="EMBL" id="SRQM01000366">
    <property type="protein sequence ID" value="KAG6111768.1"/>
    <property type="molecule type" value="Genomic_DNA"/>
</dbReference>
<feature type="compositionally biased region" description="Basic and acidic residues" evidence="1">
    <location>
        <begin position="143"/>
        <end position="157"/>
    </location>
</feature>
<protein>
    <submittedName>
        <fullName evidence="2">Uncharacterized protein</fullName>
    </submittedName>
</protein>
<evidence type="ECO:0000313" key="2">
    <source>
        <dbReference type="EMBL" id="KAG6111768.1"/>
    </source>
</evidence>
<feature type="region of interest" description="Disordered" evidence="1">
    <location>
        <begin position="303"/>
        <end position="333"/>
    </location>
</feature>
<name>A0A9P7PZB7_9HYPO</name>
<feature type="region of interest" description="Disordered" evidence="1">
    <location>
        <begin position="224"/>
        <end position="284"/>
    </location>
</feature>
<feature type="compositionally biased region" description="Polar residues" evidence="1">
    <location>
        <begin position="129"/>
        <end position="138"/>
    </location>
</feature>
<accession>A0A9P7PZB7</accession>
<feature type="compositionally biased region" description="Polar residues" evidence="1">
    <location>
        <begin position="306"/>
        <end position="315"/>
    </location>
</feature>
<feature type="compositionally biased region" description="Polar residues" evidence="1">
    <location>
        <begin position="165"/>
        <end position="192"/>
    </location>
</feature>
<dbReference type="AlphaFoldDB" id="A0A9P7PZB7"/>
<feature type="region of interest" description="Disordered" evidence="1">
    <location>
        <begin position="82"/>
        <end position="193"/>
    </location>
</feature>
<gene>
    <name evidence="2" type="ORF">E4U13_004631</name>
</gene>